<comment type="subcellular location">
    <subcellularLocation>
        <location evidence="1">Cytoplasm</location>
        <location evidence="1">Cytoskeleton</location>
    </subcellularLocation>
</comment>
<dbReference type="Proteomes" id="UP000000311">
    <property type="component" value="Unassembled WGS sequence"/>
</dbReference>
<name>E2AIK1_CAMFO</name>
<evidence type="ECO:0000313" key="7">
    <source>
        <dbReference type="Proteomes" id="UP000000311"/>
    </source>
</evidence>
<dbReference type="AlphaFoldDB" id="E2AIK1"/>
<evidence type="ECO:0000256" key="5">
    <source>
        <dbReference type="ARBA" id="ARBA00023212"/>
    </source>
</evidence>
<sequence>LDEALELYLNYTKDESEYPDPFNIDVFYYPKDDIKNSKILLIKQHILTLEYMNDLYFREPINMHKFVIYVHNLLNKQLKIMKNSIENHMFILWADASTNLALYFLYYDRFMEAKIHLAAANYMTMMYASILTDQDYSETCEDILQFSRTSTIEVWVIYGIMFLRSLRERLIQCKSNKCCKANNVESESHPKSEKELMKPLTFVDLEKELENIDNYHITDTYVSNLKDIKIIFVNVLRWLNVIYIFCKENQYFFGDRFLSQVQTILYISKAYKYYAYFEGNKSKQVKVIKQQTEMLKNYISALSSKYNTLQEYQYYKHLYFELAITYSTLLNVTSE</sequence>
<organism evidence="7">
    <name type="scientific">Camponotus floridanus</name>
    <name type="common">Florida carpenter ant</name>
    <dbReference type="NCBI Taxonomy" id="104421"/>
    <lineage>
        <taxon>Eukaryota</taxon>
        <taxon>Metazoa</taxon>
        <taxon>Ecdysozoa</taxon>
        <taxon>Arthropoda</taxon>
        <taxon>Hexapoda</taxon>
        <taxon>Insecta</taxon>
        <taxon>Pterygota</taxon>
        <taxon>Neoptera</taxon>
        <taxon>Endopterygota</taxon>
        <taxon>Hymenoptera</taxon>
        <taxon>Apocrita</taxon>
        <taxon>Aculeata</taxon>
        <taxon>Formicoidea</taxon>
        <taxon>Formicidae</taxon>
        <taxon>Formicinae</taxon>
        <taxon>Camponotus</taxon>
    </lineage>
</organism>
<proteinExistence type="inferred from homology"/>
<dbReference type="InterPro" id="IPR022083">
    <property type="entry name" value="KBP"/>
</dbReference>
<evidence type="ECO:0000313" key="6">
    <source>
        <dbReference type="EMBL" id="EFN66743.1"/>
    </source>
</evidence>
<feature type="non-terminal residue" evidence="6">
    <location>
        <position position="1"/>
    </location>
</feature>
<dbReference type="PANTHER" id="PTHR46321:SF1">
    <property type="entry name" value="KIF-BINDING PROTEIN"/>
    <property type="match status" value="1"/>
</dbReference>
<dbReference type="OMA" id="NIDTEYY"/>
<dbReference type="EMBL" id="GL439817">
    <property type="protein sequence ID" value="EFN66743.1"/>
    <property type="molecule type" value="Genomic_DNA"/>
</dbReference>
<dbReference type="GO" id="GO:0005856">
    <property type="term" value="C:cytoskeleton"/>
    <property type="evidence" value="ECO:0007669"/>
    <property type="project" value="UniProtKB-SubCell"/>
</dbReference>
<keyword evidence="7" id="KW-1185">Reference proteome</keyword>
<evidence type="ECO:0000256" key="1">
    <source>
        <dbReference type="ARBA" id="ARBA00004245"/>
    </source>
</evidence>
<dbReference type="OrthoDB" id="7554758at2759"/>
<accession>E2AIK1</accession>
<comment type="similarity">
    <text evidence="2">Belongs to the KIF-binding protein family.</text>
</comment>
<keyword evidence="5" id="KW-0206">Cytoskeleton</keyword>
<dbReference type="InParanoid" id="E2AIK1"/>
<evidence type="ECO:0000256" key="2">
    <source>
        <dbReference type="ARBA" id="ARBA00010305"/>
    </source>
</evidence>
<feature type="non-terminal residue" evidence="6">
    <location>
        <position position="335"/>
    </location>
</feature>
<keyword evidence="4" id="KW-0963">Cytoplasm</keyword>
<gene>
    <name evidence="6" type="ORF">EAG_02469</name>
</gene>
<dbReference type="STRING" id="104421.E2AIK1"/>
<protein>
    <recommendedName>
        <fullName evidence="3">KIF-binding protein</fullName>
    </recommendedName>
</protein>
<evidence type="ECO:0000256" key="4">
    <source>
        <dbReference type="ARBA" id="ARBA00022490"/>
    </source>
</evidence>
<dbReference type="Pfam" id="PF12309">
    <property type="entry name" value="KBP_C"/>
    <property type="match status" value="1"/>
</dbReference>
<evidence type="ECO:0000256" key="3">
    <source>
        <dbReference type="ARBA" id="ARBA00016840"/>
    </source>
</evidence>
<dbReference type="PANTHER" id="PTHR46321">
    <property type="entry name" value="KIF1-BINDING PROTEIN"/>
    <property type="match status" value="1"/>
</dbReference>
<reference evidence="6 7" key="1">
    <citation type="journal article" date="2010" name="Science">
        <title>Genomic comparison of the ants Camponotus floridanus and Harpegnathos saltator.</title>
        <authorList>
            <person name="Bonasio R."/>
            <person name="Zhang G."/>
            <person name="Ye C."/>
            <person name="Mutti N.S."/>
            <person name="Fang X."/>
            <person name="Qin N."/>
            <person name="Donahue G."/>
            <person name="Yang P."/>
            <person name="Li Q."/>
            <person name="Li C."/>
            <person name="Zhang P."/>
            <person name="Huang Z."/>
            <person name="Berger S.L."/>
            <person name="Reinberg D."/>
            <person name="Wang J."/>
            <person name="Liebig J."/>
        </authorList>
    </citation>
    <scope>NUCLEOTIDE SEQUENCE [LARGE SCALE GENOMIC DNA]</scope>
    <source>
        <strain evidence="7">C129</strain>
    </source>
</reference>